<reference evidence="2" key="1">
    <citation type="submission" date="2017-07" db="EMBL/GenBank/DDBJ databases">
        <title>Taro Niue Genome Assembly and Annotation.</title>
        <authorList>
            <person name="Atibalentja N."/>
            <person name="Keating K."/>
            <person name="Fields C.J."/>
        </authorList>
    </citation>
    <scope>NUCLEOTIDE SEQUENCE</scope>
    <source>
        <strain evidence="2">Niue_2</strain>
        <tissue evidence="2">Leaf</tissue>
    </source>
</reference>
<comment type="caution">
    <text evidence="2">The sequence shown here is derived from an EMBL/GenBank/DDBJ whole genome shotgun (WGS) entry which is preliminary data.</text>
</comment>
<keyword evidence="1" id="KW-0812">Transmembrane</keyword>
<gene>
    <name evidence="2" type="ORF">Taro_001171</name>
</gene>
<feature type="transmembrane region" description="Helical" evidence="1">
    <location>
        <begin position="567"/>
        <end position="587"/>
    </location>
</feature>
<keyword evidence="1" id="KW-0472">Membrane</keyword>
<evidence type="ECO:0000313" key="3">
    <source>
        <dbReference type="Proteomes" id="UP000652761"/>
    </source>
</evidence>
<name>A0A843TH48_COLES</name>
<feature type="transmembrane region" description="Helical" evidence="1">
    <location>
        <begin position="722"/>
        <end position="742"/>
    </location>
</feature>
<dbReference type="Proteomes" id="UP000652761">
    <property type="component" value="Unassembled WGS sequence"/>
</dbReference>
<keyword evidence="1" id="KW-1133">Transmembrane helix</keyword>
<sequence length="1077" mass="115860">MASVSGAWEPVALVERVVYESSMLFSLCGVQVVCVCVVSSTTPTVVTSSVGFPRFCVSLARVFVLGVCTGTCIPLRSVSSVLDTLTPLLELYIWQWDRDWELGPESLKVPGMFCGGVVHSLATVLPIATVIQVATSGCVVFLSRLVNRSRQGSTFGLLIGICYLLGWQVGQSDLSGYRGAPEGRALLAVGAAIALRLREVFPFILWHWSLVEWPTAHLRSGTVGMERGGGSCGFVKAPLGFGSSIIILAVCLPSDVATAERVATSEEASLWSDATLSLHGRAVCAGVGRRPFWGFLEGVLCVPVITVTWDPQPCTSVEGVLRAAGVLKLASPSHCLALRWFRSRVRRSGVGPQLGQAAVVCGCSCWDSQASLYPGSCRQESAAGELEEWTVLHGGCSLAVSGAMGLVGLTSWAMFSGFGYAFSLEVSSGGRACGETVLLTWLLGVSHGDTWLFLPDLGVVRDVDACVVRLWSHMVAPVFRVVSIPTLVVGHGISQFRCFVVLCGTGYPYGALFARLTPLLSSGRDSLLQEFLAGRSWWRLVHLGILARAKQMLVCCVALLAERCDTWLWLLSACVALWVELLCYLMVEGQKVGFVSRTLWALPDGSLVSAMGVWLVVLLWKCQSRLVVSPCGAHCCDLLVESSSLGLDYCVQPARLLLVKVVDLDPVCGPVFGQFAVLFTSKFLGCADRTTCCLGWWCFHMAFSAMSRTVAIFVAKASFRCVFLLCLSCALEALVAIGHVALPTNGVGATVLHLAEFWCLWWHPLLVLEWFVFVPSGALVHCVALWVALGACVSTTTRMIWVRSSGAGEHCLALRGFSTCVFSNWFRVIIKKLSFGLAVVCAAPVELSTSDCVLRAGWWALCELSDVRLGAPFVSHVGRSGVGPQLGHAAVVCGCSCWDSLASLYRGGCRQESAAGELEEWTVSPPLTCLCLAVSGAVGLVGLSSWAMFTGFRSAGSLEVSSADTRLLFQYPFLGVVCGGTGVRAYGETVLLTWLLGVSRCDTWLFLPDLVEVRDVGACVVRLWLTWLLRCSVSFFVPAGSSFASTFVGVPAALAGRDSLSQEFIIERSWWRLLRRA</sequence>
<proteinExistence type="predicted"/>
<accession>A0A843TH48</accession>
<feature type="transmembrane region" description="Helical" evidence="1">
    <location>
        <begin position="927"/>
        <end position="949"/>
    </location>
</feature>
<dbReference type="AlphaFoldDB" id="A0A843TH48"/>
<keyword evidence="3" id="KW-1185">Reference proteome</keyword>
<organism evidence="2 3">
    <name type="scientific">Colocasia esculenta</name>
    <name type="common">Wild taro</name>
    <name type="synonym">Arum esculentum</name>
    <dbReference type="NCBI Taxonomy" id="4460"/>
    <lineage>
        <taxon>Eukaryota</taxon>
        <taxon>Viridiplantae</taxon>
        <taxon>Streptophyta</taxon>
        <taxon>Embryophyta</taxon>
        <taxon>Tracheophyta</taxon>
        <taxon>Spermatophyta</taxon>
        <taxon>Magnoliopsida</taxon>
        <taxon>Liliopsida</taxon>
        <taxon>Araceae</taxon>
        <taxon>Aroideae</taxon>
        <taxon>Colocasieae</taxon>
        <taxon>Colocasia</taxon>
    </lineage>
</organism>
<feature type="transmembrane region" description="Helical" evidence="1">
    <location>
        <begin position="969"/>
        <end position="987"/>
    </location>
</feature>
<dbReference type="EMBL" id="NMUH01000024">
    <property type="protein sequence ID" value="MQL68904.1"/>
    <property type="molecule type" value="Genomic_DNA"/>
</dbReference>
<protein>
    <submittedName>
        <fullName evidence="2">Uncharacterized protein</fullName>
    </submittedName>
</protein>
<feature type="transmembrane region" description="Helical" evidence="1">
    <location>
        <begin position="599"/>
        <end position="620"/>
    </location>
</feature>
<evidence type="ECO:0000313" key="2">
    <source>
        <dbReference type="EMBL" id="MQL68904.1"/>
    </source>
</evidence>
<feature type="transmembrane region" description="Helical" evidence="1">
    <location>
        <begin position="770"/>
        <end position="793"/>
    </location>
</feature>
<evidence type="ECO:0000256" key="1">
    <source>
        <dbReference type="SAM" id="Phobius"/>
    </source>
</evidence>